<organism evidence="1 2">
    <name type="scientific">Pichia kudriavzevii</name>
    <name type="common">Yeast</name>
    <name type="synonym">Issatchenkia orientalis</name>
    <dbReference type="NCBI Taxonomy" id="4909"/>
    <lineage>
        <taxon>Eukaryota</taxon>
        <taxon>Fungi</taxon>
        <taxon>Dikarya</taxon>
        <taxon>Ascomycota</taxon>
        <taxon>Saccharomycotina</taxon>
        <taxon>Pichiomycetes</taxon>
        <taxon>Pichiales</taxon>
        <taxon>Pichiaceae</taxon>
        <taxon>Pichia</taxon>
    </lineage>
</organism>
<proteinExistence type="predicted"/>
<dbReference type="Pfam" id="PF08616">
    <property type="entry name" value="SPA"/>
    <property type="match status" value="1"/>
</dbReference>
<accession>A0A099P316</accession>
<dbReference type="HOGENOM" id="CLU_391321_0_0_1"/>
<sequence>MTFIHNIFTCVISDGLTRIAHSVSDSGTCLQEHQLKEVQHLLTPKTIAKFPNTEFYTIIPVYFKLSGEEGYSMHKSEGSKFAYLFTISRYNNHLTNTLSMVISIPLFEVLKPLLYYLLHTFSETALKNVSLLSVLQSLNSSYIYELIEFYKHLNMPSRYVLTRLQSQKTLNLPETLVGHFTDSGNLYKTKIRLNDNNLEFPIQIPKSSVVASPVSMFGIDLRRSSLLKDFVTLLNSINLSFDGFIFKETSMTPYESISPLHIVLNALILKKKIIIYANKSSYNQVNEISELLFLIFTSSGAPNSSSDLPYYPILDIENLDLIKSQKCYLIGTSNPLLMSKLKWNVFINLDANTMFVHTEEDYDIDEAFFNKTKNENTSDIINSLNTEILSSERCTNNAYSMKPSNSSNLSIVDCISHTDKPLQYWNSEVFPRILTRNELNNCEKLYFSKNKSFSKHSFVPSKFPFLSTDSSIPTIDLAFNVQLAKLIKDHHDDETLFTLITNYLRNLTANVLPAFHHFTTYLKIRDFKAHLSISHMDENHEVIIRDFVDANNLIQPFPINFAFSTECAFLDDANIASHYAKIVIRNVSLLRLAVHYNSILFDEPKSYPGYLFSWNGGKQNVGDSDIIARFDVHYLVSLIDKMVNEDSGESWKIDENFLLQIFKPINSILKNYCDNSNGLAEIFMDFFIEKRGDESLTKSTGINLYSFLKDDMQPTYLLRETSNAVSTNSLSTNEEELEVKLRRLAVSSGNEEFVKDAIRETAEENVAENLDMKHSKARCSNSSIHENMPKVKDDISFILSNLANSRFIKLLLIASLFLPSEKSSIIKNRQGKKPKNLVTAEFKKFFGYVLNDPFFKAYILPNIDDFVKLCINDFIDRIS</sequence>
<evidence type="ECO:0000313" key="1">
    <source>
        <dbReference type="EMBL" id="KGK38617.1"/>
    </source>
</evidence>
<dbReference type="EMBL" id="JQFK01000017">
    <property type="protein sequence ID" value="KGK38617.1"/>
    <property type="molecule type" value="Genomic_DNA"/>
</dbReference>
<dbReference type="AlphaFoldDB" id="A0A099P316"/>
<reference evidence="2" key="1">
    <citation type="journal article" date="2014" name="Microb. Cell Fact.">
        <title>Exploiting Issatchenkia orientalis SD108 for succinic acid production.</title>
        <authorList>
            <person name="Xiao H."/>
            <person name="Shao Z."/>
            <person name="Jiang Y."/>
            <person name="Dole S."/>
            <person name="Zhao H."/>
        </authorList>
    </citation>
    <scope>NUCLEOTIDE SEQUENCE [LARGE SCALE GENOMIC DNA]</scope>
    <source>
        <strain evidence="2">SD108</strain>
    </source>
</reference>
<comment type="caution">
    <text evidence="1">The sequence shown here is derived from an EMBL/GenBank/DDBJ whole genome shotgun (WGS) entry which is preliminary data.</text>
</comment>
<gene>
    <name evidence="1" type="ORF">JL09_g2170</name>
</gene>
<evidence type="ECO:0000313" key="2">
    <source>
        <dbReference type="Proteomes" id="UP000029867"/>
    </source>
</evidence>
<dbReference type="VEuPathDB" id="FungiDB:C5L36_0C11540"/>
<dbReference type="Proteomes" id="UP000029867">
    <property type="component" value="Unassembled WGS sequence"/>
</dbReference>
<name>A0A099P316_PICKU</name>
<protein>
    <submittedName>
        <fullName evidence="1">Uncharacterized protein</fullName>
    </submittedName>
</protein>